<dbReference type="EMBL" id="CP092878">
    <property type="protein sequence ID" value="UYV78411.1"/>
    <property type="molecule type" value="Genomic_DNA"/>
</dbReference>
<evidence type="ECO:0000256" key="2">
    <source>
        <dbReference type="ARBA" id="ARBA00022692"/>
    </source>
</evidence>
<keyword evidence="3" id="KW-1133">Transmembrane helix</keyword>
<organism evidence="8 9">
    <name type="scientific">Cordylochernes scorpioides</name>
    <dbReference type="NCBI Taxonomy" id="51811"/>
    <lineage>
        <taxon>Eukaryota</taxon>
        <taxon>Metazoa</taxon>
        <taxon>Ecdysozoa</taxon>
        <taxon>Arthropoda</taxon>
        <taxon>Chelicerata</taxon>
        <taxon>Arachnida</taxon>
        <taxon>Pseudoscorpiones</taxon>
        <taxon>Cheliferoidea</taxon>
        <taxon>Chernetidae</taxon>
        <taxon>Cordylochernes</taxon>
    </lineage>
</organism>
<dbReference type="Pfam" id="PF00520">
    <property type="entry name" value="Ion_trans"/>
    <property type="match status" value="1"/>
</dbReference>
<sequence length="493" mass="55813">MRANSPKRVRGIEPLPCSAALFLRCLQPLPGFPDSADTKKLQEAIDRFARAFNWVRDHVLQILRLGETINACYGVEQISAATVLTCRRVAQSVRSKTRNQIADQTSDIREDLEEGTPAAAADGDVQMREKTEVDIPAEEMPAIQGNGQAIPLRLTNSTRPIMNSLPLGVKPIKPSVENKSGGVALTKPSDSSPDSSPQDDNGGLVEEEEDAEEEKKDASKEDLKSGPPFNFSIAVRKASLGRKARRRRARKKEKRNLEEAVIIPEYPADCFPDSFYKYFPICLEEDRPIIRKWKILRTKSYNLVENKYFEMVVITMILISSLALSHRLWITSTSPVQLLCYIGYRHCLEYKTSALPLLPDSLPAWNYLVTWPVILEAFTIIQRPPDLQGWIFGHDLEDDALAILASAKTRIYKHFLGLEIRGAAEDVNLKNRPWLKVVLFYMDKSFTVIFLLEMLIKWLAFGFKKYFTNAWCWLDFVIVAVSSSIQSTWDSSI</sequence>
<evidence type="ECO:0000313" key="8">
    <source>
        <dbReference type="EMBL" id="UYV78411.1"/>
    </source>
</evidence>
<feature type="region of interest" description="Disordered" evidence="5">
    <location>
        <begin position="165"/>
        <end position="229"/>
    </location>
</feature>
<keyword evidence="2" id="KW-0812">Transmembrane</keyword>
<keyword evidence="4" id="KW-0472">Membrane</keyword>
<keyword evidence="9" id="KW-1185">Reference proteome</keyword>
<dbReference type="Proteomes" id="UP001235939">
    <property type="component" value="Chromosome 16"/>
</dbReference>
<dbReference type="SUPFAM" id="SSF81324">
    <property type="entry name" value="Voltage-gated potassium channels"/>
    <property type="match status" value="1"/>
</dbReference>
<dbReference type="Pfam" id="PF06512">
    <property type="entry name" value="Na_trans_assoc"/>
    <property type="match status" value="1"/>
</dbReference>
<accession>A0ABY6LB70</accession>
<evidence type="ECO:0000256" key="1">
    <source>
        <dbReference type="ARBA" id="ARBA00004141"/>
    </source>
</evidence>
<dbReference type="InterPro" id="IPR027359">
    <property type="entry name" value="Volt_channel_dom_sf"/>
</dbReference>
<reference evidence="8 9" key="1">
    <citation type="submission" date="2022-01" db="EMBL/GenBank/DDBJ databases">
        <title>A chromosomal length assembly of Cordylochernes scorpioides.</title>
        <authorList>
            <person name="Zeh D."/>
            <person name="Zeh J."/>
        </authorList>
    </citation>
    <scope>NUCLEOTIDE SEQUENCE [LARGE SCALE GENOMIC DNA]</scope>
    <source>
        <strain evidence="8">IN4F17</strain>
        <tissue evidence="8">Whole Body</tissue>
    </source>
</reference>
<dbReference type="PANTHER" id="PTHR10037:SF288">
    <property type="entry name" value="SODIUM CHANNEL PROTEIN PARA"/>
    <property type="match status" value="1"/>
</dbReference>
<feature type="domain" description="Sodium ion transport-associated" evidence="7">
    <location>
        <begin position="36"/>
        <end position="301"/>
    </location>
</feature>
<gene>
    <name evidence="8" type="ORF">LAZ67_16001253</name>
</gene>
<evidence type="ECO:0000259" key="7">
    <source>
        <dbReference type="Pfam" id="PF06512"/>
    </source>
</evidence>
<evidence type="ECO:0000256" key="3">
    <source>
        <dbReference type="ARBA" id="ARBA00022989"/>
    </source>
</evidence>
<feature type="compositionally biased region" description="Basic and acidic residues" evidence="5">
    <location>
        <begin position="213"/>
        <end position="224"/>
    </location>
</feature>
<dbReference type="PANTHER" id="PTHR10037">
    <property type="entry name" value="VOLTAGE-GATED CATION CHANNEL CALCIUM AND SODIUM"/>
    <property type="match status" value="1"/>
</dbReference>
<dbReference type="InterPro" id="IPR010526">
    <property type="entry name" value="Na_trans_assoc_dom"/>
</dbReference>
<feature type="domain" description="Ion transport" evidence="6">
    <location>
        <begin position="428"/>
        <end position="482"/>
    </location>
</feature>
<dbReference type="InterPro" id="IPR043203">
    <property type="entry name" value="VGCC_Ca_Na"/>
</dbReference>
<evidence type="ECO:0000313" key="9">
    <source>
        <dbReference type="Proteomes" id="UP001235939"/>
    </source>
</evidence>
<dbReference type="InterPro" id="IPR005821">
    <property type="entry name" value="Ion_trans_dom"/>
</dbReference>
<dbReference type="Gene3D" id="1.20.120.350">
    <property type="entry name" value="Voltage-gated potassium channels. Chain C"/>
    <property type="match status" value="1"/>
</dbReference>
<feature type="compositionally biased region" description="Low complexity" evidence="5">
    <location>
        <begin position="188"/>
        <end position="200"/>
    </location>
</feature>
<name>A0ABY6LB70_9ARAC</name>
<evidence type="ECO:0000259" key="6">
    <source>
        <dbReference type="Pfam" id="PF00520"/>
    </source>
</evidence>
<proteinExistence type="predicted"/>
<comment type="subcellular location">
    <subcellularLocation>
        <location evidence="1">Membrane</location>
        <topology evidence="1">Multi-pass membrane protein</topology>
    </subcellularLocation>
</comment>
<protein>
    <submittedName>
        <fullName evidence="8">Para</fullName>
    </submittedName>
</protein>
<evidence type="ECO:0000256" key="4">
    <source>
        <dbReference type="ARBA" id="ARBA00023136"/>
    </source>
</evidence>
<feature type="region of interest" description="Disordered" evidence="5">
    <location>
        <begin position="98"/>
        <end position="123"/>
    </location>
</feature>
<evidence type="ECO:0000256" key="5">
    <source>
        <dbReference type="SAM" id="MobiDB-lite"/>
    </source>
</evidence>